<keyword evidence="1" id="KW-1133">Transmembrane helix</keyword>
<dbReference type="AlphaFoldDB" id="A0A418MJL4"/>
<keyword evidence="1" id="KW-0812">Transmembrane</keyword>
<proteinExistence type="predicted"/>
<name>A0A418MJL4_9BACT</name>
<dbReference type="GO" id="GO:0006508">
    <property type="term" value="P:proteolysis"/>
    <property type="evidence" value="ECO:0007669"/>
    <property type="project" value="UniProtKB-KW"/>
</dbReference>
<evidence type="ECO:0000259" key="2">
    <source>
        <dbReference type="Pfam" id="PF02517"/>
    </source>
</evidence>
<feature type="transmembrane region" description="Helical" evidence="1">
    <location>
        <begin position="238"/>
        <end position="260"/>
    </location>
</feature>
<accession>A0A418MJL4</accession>
<protein>
    <submittedName>
        <fullName evidence="3">CPBP family intramembrane metalloprotease</fullName>
    </submittedName>
</protein>
<keyword evidence="3" id="KW-0645">Protease</keyword>
<organism evidence="3 4">
    <name type="scientific">Fibrisoma montanum</name>
    <dbReference type="NCBI Taxonomy" id="2305895"/>
    <lineage>
        <taxon>Bacteria</taxon>
        <taxon>Pseudomonadati</taxon>
        <taxon>Bacteroidota</taxon>
        <taxon>Cytophagia</taxon>
        <taxon>Cytophagales</taxon>
        <taxon>Spirosomataceae</taxon>
        <taxon>Fibrisoma</taxon>
    </lineage>
</organism>
<dbReference type="Pfam" id="PF02517">
    <property type="entry name" value="Rce1-like"/>
    <property type="match status" value="1"/>
</dbReference>
<dbReference type="RefSeq" id="WP_119666422.1">
    <property type="nucleotide sequence ID" value="NZ_QXED01000001.1"/>
</dbReference>
<dbReference type="GO" id="GO:0008237">
    <property type="term" value="F:metallopeptidase activity"/>
    <property type="evidence" value="ECO:0007669"/>
    <property type="project" value="UniProtKB-KW"/>
</dbReference>
<dbReference type="OrthoDB" id="5525190at2"/>
<keyword evidence="3" id="KW-0378">Hydrolase</keyword>
<feature type="transmembrane region" description="Helical" evidence="1">
    <location>
        <begin position="23"/>
        <end position="43"/>
    </location>
</feature>
<evidence type="ECO:0000256" key="1">
    <source>
        <dbReference type="SAM" id="Phobius"/>
    </source>
</evidence>
<feature type="transmembrane region" description="Helical" evidence="1">
    <location>
        <begin position="128"/>
        <end position="150"/>
    </location>
</feature>
<reference evidence="3 4" key="1">
    <citation type="submission" date="2018-08" db="EMBL/GenBank/DDBJ databases">
        <title>Fibrisoma montanum sp. nov., isolated from Danxia mountain soil.</title>
        <authorList>
            <person name="Huang Y."/>
        </authorList>
    </citation>
    <scope>NUCLEOTIDE SEQUENCE [LARGE SCALE GENOMIC DNA]</scope>
    <source>
        <strain evidence="3 4">HYT19</strain>
    </source>
</reference>
<feature type="domain" description="CAAX prenyl protease 2/Lysostaphin resistance protein A-like" evidence="2">
    <location>
        <begin position="231"/>
        <end position="301"/>
    </location>
</feature>
<evidence type="ECO:0000313" key="4">
    <source>
        <dbReference type="Proteomes" id="UP000283523"/>
    </source>
</evidence>
<feature type="transmembrane region" description="Helical" evidence="1">
    <location>
        <begin position="63"/>
        <end position="81"/>
    </location>
</feature>
<dbReference type="GO" id="GO:0080120">
    <property type="term" value="P:CAAX-box protein maturation"/>
    <property type="evidence" value="ECO:0007669"/>
    <property type="project" value="UniProtKB-ARBA"/>
</dbReference>
<dbReference type="GO" id="GO:0004175">
    <property type="term" value="F:endopeptidase activity"/>
    <property type="evidence" value="ECO:0007669"/>
    <property type="project" value="UniProtKB-ARBA"/>
</dbReference>
<gene>
    <name evidence="3" type="ORF">DYU11_04550</name>
</gene>
<comment type="caution">
    <text evidence="3">The sequence shown here is derived from an EMBL/GenBank/DDBJ whole genome shotgun (WGS) entry which is preliminary data.</text>
</comment>
<keyword evidence="4" id="KW-1185">Reference proteome</keyword>
<feature type="transmembrane region" description="Helical" evidence="1">
    <location>
        <begin position="93"/>
        <end position="116"/>
    </location>
</feature>
<keyword evidence="3" id="KW-0482">Metalloprotease</keyword>
<sequence>MYLTPIRTLWGDLRTQFQADFKVNLYVATACYVALLICVNYAIDLEDSYIDGDLTNPWRPLMYAGLYMTSYYGAVWIWTRFHRRPDVWHNPKFWTYSLTGLLIYSYYAGFYGYAVWSERLFDGQLYVFSYKCLSNLHSVVTVAVPLYLFYRLVDRQPSGFYGMVPKRKGLSIYGLLLALMVPPIAIASFQPDFLESYPTYRGTDADEFFGVPEWVPALVYELCYGWDFIPTELVFRGFLVIGMSRFLGQGAILPMVVCYASIHFGKPLGETISSLFGGYLLGVLALYTRSIWGGLLIHIGIAWGMEIAAFVQTAL</sequence>
<feature type="transmembrane region" description="Helical" evidence="1">
    <location>
        <begin position="170"/>
        <end position="189"/>
    </location>
</feature>
<dbReference type="Proteomes" id="UP000283523">
    <property type="component" value="Unassembled WGS sequence"/>
</dbReference>
<dbReference type="EMBL" id="QXED01000001">
    <property type="protein sequence ID" value="RIV27580.1"/>
    <property type="molecule type" value="Genomic_DNA"/>
</dbReference>
<dbReference type="InterPro" id="IPR003675">
    <property type="entry name" value="Rce1/LyrA-like_dom"/>
</dbReference>
<evidence type="ECO:0000313" key="3">
    <source>
        <dbReference type="EMBL" id="RIV27580.1"/>
    </source>
</evidence>
<keyword evidence="1" id="KW-0472">Membrane</keyword>